<dbReference type="InterPro" id="IPR040079">
    <property type="entry name" value="Glutathione_S-Trfase"/>
</dbReference>
<dbReference type="InterPro" id="IPR004045">
    <property type="entry name" value="Glutathione_S-Trfase_N"/>
</dbReference>
<dbReference type="InterPro" id="IPR004046">
    <property type="entry name" value="GST_C"/>
</dbReference>
<dbReference type="CDD" id="cd03046">
    <property type="entry name" value="GST_N_GTT1_like"/>
    <property type="match status" value="1"/>
</dbReference>
<evidence type="ECO:0000313" key="4">
    <source>
        <dbReference type="EMBL" id="CEJ56078.1"/>
    </source>
</evidence>
<comment type="similarity">
    <text evidence="1">Belongs to the GST superfamily.</text>
</comment>
<feature type="domain" description="GST N-terminal" evidence="2">
    <location>
        <begin position="1"/>
        <end position="87"/>
    </location>
</feature>
<evidence type="ECO:0000259" key="3">
    <source>
        <dbReference type="PROSITE" id="PS50405"/>
    </source>
</evidence>
<reference evidence="5" key="1">
    <citation type="journal article" date="2015" name="Genome Announc.">
        <title>Draft genome sequence of the fungus Penicillium brasilianum MG11.</title>
        <authorList>
            <person name="Horn F."/>
            <person name="Linde J."/>
            <person name="Mattern D.J."/>
            <person name="Walther G."/>
            <person name="Guthke R."/>
            <person name="Brakhage A.A."/>
            <person name="Valiante V."/>
        </authorList>
    </citation>
    <scope>NUCLEOTIDE SEQUENCE [LARGE SCALE GENOMIC DNA]</scope>
    <source>
        <strain evidence="5">MG11</strain>
    </source>
</reference>
<dbReference type="PANTHER" id="PTHR44051">
    <property type="entry name" value="GLUTATHIONE S-TRANSFERASE-RELATED"/>
    <property type="match status" value="1"/>
</dbReference>
<dbReference type="SFLD" id="SFLDG00358">
    <property type="entry name" value="Main_(cytGST)"/>
    <property type="match status" value="1"/>
</dbReference>
<organism evidence="4 5">
    <name type="scientific">Penicillium brasilianum</name>
    <dbReference type="NCBI Taxonomy" id="104259"/>
    <lineage>
        <taxon>Eukaryota</taxon>
        <taxon>Fungi</taxon>
        <taxon>Dikarya</taxon>
        <taxon>Ascomycota</taxon>
        <taxon>Pezizomycotina</taxon>
        <taxon>Eurotiomycetes</taxon>
        <taxon>Eurotiomycetidae</taxon>
        <taxon>Eurotiales</taxon>
        <taxon>Aspergillaceae</taxon>
        <taxon>Penicillium</taxon>
    </lineage>
</organism>
<gene>
    <name evidence="4" type="ORF">PMG11_02301</name>
</gene>
<dbReference type="PROSITE" id="PS50405">
    <property type="entry name" value="GST_CTER"/>
    <property type="match status" value="1"/>
</dbReference>
<dbReference type="SFLD" id="SFLDS00019">
    <property type="entry name" value="Glutathione_Transferase_(cytos"/>
    <property type="match status" value="1"/>
</dbReference>
<dbReference type="Pfam" id="PF13409">
    <property type="entry name" value="GST_N_2"/>
    <property type="match status" value="1"/>
</dbReference>
<dbReference type="Proteomes" id="UP000042958">
    <property type="component" value="Unassembled WGS sequence"/>
</dbReference>
<dbReference type="STRING" id="104259.A0A0F7TM69"/>
<dbReference type="Gene3D" id="1.20.1050.10">
    <property type="match status" value="1"/>
</dbReference>
<accession>A0A0F7TM69</accession>
<dbReference type="PANTHER" id="PTHR44051:SF9">
    <property type="entry name" value="GLUTATHIONE S-TRANSFERASE 1"/>
    <property type="match status" value="1"/>
</dbReference>
<dbReference type="Pfam" id="PF00043">
    <property type="entry name" value="GST_C"/>
    <property type="match status" value="1"/>
</dbReference>
<dbReference type="InterPro" id="IPR010987">
    <property type="entry name" value="Glutathione-S-Trfase_C-like"/>
</dbReference>
<evidence type="ECO:0000259" key="2">
    <source>
        <dbReference type="PROSITE" id="PS50404"/>
    </source>
</evidence>
<evidence type="ECO:0000313" key="5">
    <source>
        <dbReference type="Proteomes" id="UP000042958"/>
    </source>
</evidence>
<dbReference type="InterPro" id="IPR036282">
    <property type="entry name" value="Glutathione-S-Trfase_C_sf"/>
</dbReference>
<name>A0A0F7TM69_PENBI</name>
<dbReference type="InterPro" id="IPR036249">
    <property type="entry name" value="Thioredoxin-like_sf"/>
</dbReference>
<dbReference type="OrthoDB" id="2309723at2759"/>
<evidence type="ECO:0008006" key="6">
    <source>
        <dbReference type="Google" id="ProtNLM"/>
    </source>
</evidence>
<dbReference type="SUPFAM" id="SSF47616">
    <property type="entry name" value="GST C-terminal domain-like"/>
    <property type="match status" value="1"/>
</dbReference>
<dbReference type="PROSITE" id="PS50404">
    <property type="entry name" value="GST_NTER"/>
    <property type="match status" value="1"/>
</dbReference>
<proteinExistence type="inferred from homology"/>
<feature type="domain" description="GST C-terminal" evidence="3">
    <location>
        <begin position="94"/>
        <end position="227"/>
    </location>
</feature>
<dbReference type="SFLD" id="SFLDG01150">
    <property type="entry name" value="Main.1:_Beta-like"/>
    <property type="match status" value="1"/>
</dbReference>
<protein>
    <recommendedName>
        <fullName evidence="6">Glutathione S-transferase</fullName>
    </recommendedName>
</protein>
<dbReference type="Gene3D" id="3.40.30.10">
    <property type="entry name" value="Glutaredoxin"/>
    <property type="match status" value="1"/>
</dbReference>
<dbReference type="EMBL" id="CDHK01000002">
    <property type="protein sequence ID" value="CEJ56078.1"/>
    <property type="molecule type" value="Genomic_DNA"/>
</dbReference>
<dbReference type="AlphaFoldDB" id="A0A0F7TM69"/>
<keyword evidence="5" id="KW-1185">Reference proteome</keyword>
<evidence type="ECO:0000256" key="1">
    <source>
        <dbReference type="ARBA" id="ARBA00007409"/>
    </source>
</evidence>
<sequence length="235" mass="26497">MPLTLHHLGHSQSERVIWLAEELNLDYKFVHHRRDPIFAPQSIKDLHPAGTAPVMEDDPSPVTQSRVVLAESGAIIDYIIAVHGKGQLAPTPKDGSVYPSYLEWYHFANGSLQPALFRVLMTRSLASDPNSPGVTHTLQKWDRLLSMMEDRLAETGAYLAGEALTAADIMTIFTLTTMRGFCPVEYDAEKHRHILAYLKRVGERPAYRRAMEICEGKDFVPLLDAKVEQFSLMKR</sequence>
<dbReference type="SUPFAM" id="SSF52833">
    <property type="entry name" value="Thioredoxin-like"/>
    <property type="match status" value="1"/>
</dbReference>